<accession>A0A7Y9XA43</accession>
<gene>
    <name evidence="1" type="ORF">HNR06_001631</name>
</gene>
<dbReference type="RefSeq" id="WP_337797834.1">
    <property type="nucleotide sequence ID" value="NZ_JACCHL010000001.1"/>
</dbReference>
<organism evidence="1 2">
    <name type="scientific">Nocardiopsis sinuspersici</name>
    <dbReference type="NCBI Taxonomy" id="501010"/>
    <lineage>
        <taxon>Bacteria</taxon>
        <taxon>Bacillati</taxon>
        <taxon>Actinomycetota</taxon>
        <taxon>Actinomycetes</taxon>
        <taxon>Streptosporangiales</taxon>
        <taxon>Nocardiopsidaceae</taxon>
        <taxon>Nocardiopsis</taxon>
    </lineage>
</organism>
<protein>
    <recommendedName>
        <fullName evidence="3">Intein C-terminal splicing domain-containing protein</fullName>
    </recommendedName>
</protein>
<dbReference type="InterPro" id="IPR030934">
    <property type="entry name" value="Intein_C"/>
</dbReference>
<dbReference type="Pfam" id="PF07591">
    <property type="entry name" value="PT-HINT"/>
    <property type="match status" value="1"/>
</dbReference>
<dbReference type="SUPFAM" id="SSF51294">
    <property type="entry name" value="Hedgehog/intein (Hint) domain"/>
    <property type="match status" value="1"/>
</dbReference>
<dbReference type="Proteomes" id="UP000584931">
    <property type="component" value="Unassembled WGS sequence"/>
</dbReference>
<dbReference type="AlphaFoldDB" id="A0A7Y9XA43"/>
<reference evidence="1 2" key="1">
    <citation type="submission" date="2020-07" db="EMBL/GenBank/DDBJ databases">
        <title>Sequencing the genomes of 1000 actinobacteria strains.</title>
        <authorList>
            <person name="Klenk H.-P."/>
        </authorList>
    </citation>
    <scope>NUCLEOTIDE SEQUENCE [LARGE SCALE GENOMIC DNA]</scope>
    <source>
        <strain evidence="1 2">DSM 45278</strain>
    </source>
</reference>
<dbReference type="InterPro" id="IPR036844">
    <property type="entry name" value="Hint_dom_sf"/>
</dbReference>
<comment type="caution">
    <text evidence="1">The sequence shown here is derived from an EMBL/GenBank/DDBJ whole genome shotgun (WGS) entry which is preliminary data.</text>
</comment>
<evidence type="ECO:0000313" key="2">
    <source>
        <dbReference type="Proteomes" id="UP000584931"/>
    </source>
</evidence>
<evidence type="ECO:0000313" key="1">
    <source>
        <dbReference type="EMBL" id="NYH52042.1"/>
    </source>
</evidence>
<name>A0A7Y9XA43_9ACTN</name>
<sequence>MATDGHPFWIPELGEWVDAVDLAPGMWLQTSAGTWVQVSTVEVDTRSATVRNLTVQGVHTYHAAAGDAAVLVHNSGGGIPQVDNARLQNIVNALFHGVGNENLVGDGSVMSAANR</sequence>
<proteinExistence type="predicted"/>
<evidence type="ECO:0008006" key="3">
    <source>
        <dbReference type="Google" id="ProtNLM"/>
    </source>
</evidence>
<dbReference type="EMBL" id="JACCHL010000001">
    <property type="protein sequence ID" value="NYH52042.1"/>
    <property type="molecule type" value="Genomic_DNA"/>
</dbReference>
<dbReference type="Gene3D" id="2.170.16.10">
    <property type="entry name" value="Hedgehog/Intein (Hint) domain"/>
    <property type="match status" value="1"/>
</dbReference>
<dbReference type="NCBIfam" id="TIGR01443">
    <property type="entry name" value="intein_Cterm"/>
    <property type="match status" value="1"/>
</dbReference>